<dbReference type="InterPro" id="IPR036397">
    <property type="entry name" value="RNaseH_sf"/>
</dbReference>
<dbReference type="SUPFAM" id="SSF53098">
    <property type="entry name" value="Ribonuclease H-like"/>
    <property type="match status" value="1"/>
</dbReference>
<dbReference type="Gene3D" id="3.30.420.10">
    <property type="entry name" value="Ribonuclease H-like superfamily/Ribonuclease H"/>
    <property type="match status" value="1"/>
</dbReference>
<keyword evidence="3" id="KW-0540">Nuclease</keyword>
<keyword evidence="8" id="KW-1185">Reference proteome</keyword>
<keyword evidence="4" id="KW-0255">Endonuclease</keyword>
<reference evidence="7" key="1">
    <citation type="submission" date="2020-04" db="EMBL/GenBank/DDBJ databases">
        <authorList>
            <person name="Alioto T."/>
            <person name="Alioto T."/>
            <person name="Gomez Garrido J."/>
        </authorList>
    </citation>
    <scope>NUCLEOTIDE SEQUENCE</scope>
    <source>
        <strain evidence="7">A484AB</strain>
    </source>
</reference>
<dbReference type="FunFam" id="3.30.420.10:FF:000063">
    <property type="entry name" value="Retrovirus-related Pol polyprotein from transposon 297-like Protein"/>
    <property type="match status" value="1"/>
</dbReference>
<dbReference type="InterPro" id="IPR012337">
    <property type="entry name" value="RNaseH-like_sf"/>
</dbReference>
<dbReference type="InterPro" id="IPR043502">
    <property type="entry name" value="DNA/RNA_pol_sf"/>
</dbReference>
<evidence type="ECO:0000256" key="5">
    <source>
        <dbReference type="ARBA" id="ARBA00022801"/>
    </source>
</evidence>
<dbReference type="PANTHER" id="PTHR37984">
    <property type="entry name" value="PROTEIN CBG26694"/>
    <property type="match status" value="1"/>
</dbReference>
<dbReference type="Pfam" id="PF17917">
    <property type="entry name" value="RT_RNaseH"/>
    <property type="match status" value="1"/>
</dbReference>
<comment type="caution">
    <text evidence="7">The sequence shown here is derived from an EMBL/GenBank/DDBJ whole genome shotgun (WGS) entry which is preliminary data.</text>
</comment>
<evidence type="ECO:0000256" key="6">
    <source>
        <dbReference type="ARBA" id="ARBA00022918"/>
    </source>
</evidence>
<dbReference type="Gene3D" id="3.30.70.270">
    <property type="match status" value="1"/>
</dbReference>
<evidence type="ECO:0000313" key="7">
    <source>
        <dbReference type="EMBL" id="CAB4005693.1"/>
    </source>
</evidence>
<dbReference type="PANTHER" id="PTHR37984:SF5">
    <property type="entry name" value="PROTEIN NYNRIN-LIKE"/>
    <property type="match status" value="1"/>
</dbReference>
<dbReference type="GO" id="GO:0015074">
    <property type="term" value="P:DNA integration"/>
    <property type="evidence" value="ECO:0007669"/>
    <property type="project" value="InterPro"/>
</dbReference>
<keyword evidence="6" id="KW-0695">RNA-directed DNA polymerase</keyword>
<dbReference type="InterPro" id="IPR001584">
    <property type="entry name" value="Integrase_cat-core"/>
</dbReference>
<name>A0A6S7HPN1_PARCT</name>
<dbReference type="Pfam" id="PF00665">
    <property type="entry name" value="rve"/>
    <property type="match status" value="1"/>
</dbReference>
<sequence>MNLQRFLGMVNYLSKFVPNLSQTTTPLREMLKKDVHFDLQQPQLDAIQELKRLITSPPCLKFYDPNLPTRFKPDASADGLGALLEQNHGSDDSPQWFPIAYASRALLPYERNYAQIEKEALSIVFGTERFHEYLYGHHFTAFNDHQPLKSIFSKSITQCPPRIQRFFMKLQNDAHLTEFQKETASDTTLQQLKEYTLKGWPQQRDIPQTVKPYYNIRDEIVYNNGLLLKGQRIIIPSSLRSTIKAIIHQGHTGIESCKNRARINKQQKETLIQPTVPNAPWTKVASDLFSLYGHDYVIVTDYFSKYIEIERLTDKSSATVVNKIKKIYTRHGIPKELCSDNGPEYTAACFKQFVKEWDFKHTTSSPHFSQSNGFVERAIQTVKKNTRAKTKERCDQHAKDLPDIQPGTVVLIRAKEDEKWSQLGKVVEKCAEPRSYRVLNDKGNIVRRNRRHLIPCKNRFQIRNDLDYDDLEVTTRPSSPEPPNEIVTRSGRVVRKPTNKRSFKLY</sequence>
<dbReference type="CDD" id="cd09274">
    <property type="entry name" value="RNase_HI_RT_Ty3"/>
    <property type="match status" value="1"/>
</dbReference>
<evidence type="ECO:0000256" key="4">
    <source>
        <dbReference type="ARBA" id="ARBA00022759"/>
    </source>
</evidence>
<evidence type="ECO:0000256" key="2">
    <source>
        <dbReference type="ARBA" id="ARBA00022695"/>
    </source>
</evidence>
<accession>A0A6S7HPN1</accession>
<dbReference type="OrthoDB" id="423151at2759"/>
<proteinExistence type="predicted"/>
<dbReference type="GO" id="GO:0004519">
    <property type="term" value="F:endonuclease activity"/>
    <property type="evidence" value="ECO:0007669"/>
    <property type="project" value="UniProtKB-KW"/>
</dbReference>
<keyword evidence="2" id="KW-0548">Nucleotidyltransferase</keyword>
<dbReference type="InterPro" id="IPR041373">
    <property type="entry name" value="RT_RNaseH"/>
</dbReference>
<dbReference type="InterPro" id="IPR050951">
    <property type="entry name" value="Retrovirus_Pol_polyprotein"/>
</dbReference>
<evidence type="ECO:0000256" key="3">
    <source>
        <dbReference type="ARBA" id="ARBA00022722"/>
    </source>
</evidence>
<gene>
    <name evidence="7" type="ORF">PACLA_8A045678</name>
</gene>
<dbReference type="GO" id="GO:0016787">
    <property type="term" value="F:hydrolase activity"/>
    <property type="evidence" value="ECO:0007669"/>
    <property type="project" value="UniProtKB-KW"/>
</dbReference>
<protein>
    <submittedName>
        <fullName evidence="7">Transposon Ty3-I Gag-Pol poly</fullName>
    </submittedName>
</protein>
<dbReference type="InterPro" id="IPR043128">
    <property type="entry name" value="Rev_trsase/Diguanyl_cyclase"/>
</dbReference>
<keyword evidence="5" id="KW-0378">Hydrolase</keyword>
<evidence type="ECO:0000313" key="8">
    <source>
        <dbReference type="Proteomes" id="UP001152795"/>
    </source>
</evidence>
<dbReference type="GO" id="GO:0003676">
    <property type="term" value="F:nucleic acid binding"/>
    <property type="evidence" value="ECO:0007669"/>
    <property type="project" value="InterPro"/>
</dbReference>
<dbReference type="AlphaFoldDB" id="A0A6S7HPN1"/>
<dbReference type="PROSITE" id="PS50994">
    <property type="entry name" value="INTEGRASE"/>
    <property type="match status" value="1"/>
</dbReference>
<dbReference type="EMBL" id="CACRXK020005279">
    <property type="protein sequence ID" value="CAB4005693.1"/>
    <property type="molecule type" value="Genomic_DNA"/>
</dbReference>
<organism evidence="7 8">
    <name type="scientific">Paramuricea clavata</name>
    <name type="common">Red gorgonian</name>
    <name type="synonym">Violescent sea-whip</name>
    <dbReference type="NCBI Taxonomy" id="317549"/>
    <lineage>
        <taxon>Eukaryota</taxon>
        <taxon>Metazoa</taxon>
        <taxon>Cnidaria</taxon>
        <taxon>Anthozoa</taxon>
        <taxon>Octocorallia</taxon>
        <taxon>Malacalcyonacea</taxon>
        <taxon>Plexauridae</taxon>
        <taxon>Paramuricea</taxon>
    </lineage>
</organism>
<keyword evidence="1" id="KW-0808">Transferase</keyword>
<dbReference type="SUPFAM" id="SSF56672">
    <property type="entry name" value="DNA/RNA polymerases"/>
    <property type="match status" value="1"/>
</dbReference>
<evidence type="ECO:0000256" key="1">
    <source>
        <dbReference type="ARBA" id="ARBA00022679"/>
    </source>
</evidence>
<dbReference type="Proteomes" id="UP001152795">
    <property type="component" value="Unassembled WGS sequence"/>
</dbReference>
<dbReference type="GO" id="GO:0003964">
    <property type="term" value="F:RNA-directed DNA polymerase activity"/>
    <property type="evidence" value="ECO:0007669"/>
    <property type="project" value="UniProtKB-KW"/>
</dbReference>